<dbReference type="RefSeq" id="XP_013074781.2">
    <property type="nucleotide sequence ID" value="XM_013219327.2"/>
</dbReference>
<dbReference type="KEGG" id="bgt:106061261"/>
<gene>
    <name evidence="2" type="primary">LOC106061261</name>
</gene>
<dbReference type="GeneID" id="106061261"/>
<evidence type="ECO:0000313" key="2">
    <source>
        <dbReference type="RefSeq" id="XP_013074781.2"/>
    </source>
</evidence>
<accession>A0A9U8E634</accession>
<organism evidence="1 2">
    <name type="scientific">Biomphalaria glabrata</name>
    <name type="common">Bloodfluke planorb</name>
    <name type="synonym">Freshwater snail</name>
    <dbReference type="NCBI Taxonomy" id="6526"/>
    <lineage>
        <taxon>Eukaryota</taxon>
        <taxon>Metazoa</taxon>
        <taxon>Spiralia</taxon>
        <taxon>Lophotrochozoa</taxon>
        <taxon>Mollusca</taxon>
        <taxon>Gastropoda</taxon>
        <taxon>Heterobranchia</taxon>
        <taxon>Euthyneura</taxon>
        <taxon>Panpulmonata</taxon>
        <taxon>Hygrophila</taxon>
        <taxon>Lymnaeoidea</taxon>
        <taxon>Planorbidae</taxon>
        <taxon>Biomphalaria</taxon>
    </lineage>
</organism>
<keyword evidence="1" id="KW-1185">Reference proteome</keyword>
<dbReference type="OrthoDB" id="6045352at2759"/>
<protein>
    <submittedName>
        <fullName evidence="2">Uncharacterized protein LOC106061261</fullName>
    </submittedName>
</protein>
<reference evidence="2" key="1">
    <citation type="submission" date="2025-08" db="UniProtKB">
        <authorList>
            <consortium name="RefSeq"/>
        </authorList>
    </citation>
    <scope>IDENTIFICATION</scope>
</reference>
<dbReference type="AlphaFoldDB" id="A0A9U8E634"/>
<proteinExistence type="predicted"/>
<evidence type="ECO:0000313" key="1">
    <source>
        <dbReference type="Proteomes" id="UP001165740"/>
    </source>
</evidence>
<name>A0A9U8E634_BIOGL</name>
<dbReference type="Proteomes" id="UP001165740">
    <property type="component" value="Chromosome 9"/>
</dbReference>
<sequence length="329" mass="38351">MPTTIKKTRKLLFHSSNHECQESQGGEAELHKHFENCSKNPGHVQFIPVEEFAWKHLPKGHRGQALYDLIKTTADLTVRVAVGNTSLKRPDVWAETLSLYPFSDKRGQKNFRTGSGMIWYVDKFTDGTKQDGGKHWKKYKKCWCRNCQYSESPNNVWWDFKVYTATHVVFDEMEASHTYLRLFYDKNDSPEVIVDRVNVDYTHVEHDRCLLNCVTCDETVGQRLEVMWRRYRETWPKVRRIYRESKHVDRLTFIVSHPHGCSKQISVGQWKNKYQMGNRFKYKFTYTTCTCPGSSGAYVHCVGYNRWATQLAHSGTSTEGNFSGAGFIM</sequence>